<evidence type="ECO:0000256" key="1">
    <source>
        <dbReference type="SAM" id="MobiDB-lite"/>
    </source>
</evidence>
<sequence>MSEDRSSSNNHNIGASNTRDSVSVSQTLALRKKDSIMDQQQHQGDIDIDWFNFETKIRNVIFEVIEPITKKQFATYDTIDEIKKLHVIIANKYDDTHLKLDKLTKRNDVLDKLDKLTRDLVNYYFFYFKQDCELQNVKALQKNDIQQILEKLETINTRWKVTQNDVNDFHRYDEKIKNVQKAMQDVTDQYKQSVTQRFKDMSQEFMRSIHQMDQSHRDLKSDMQEVMIKVQSVKEFTQGNDLKFKHLNTMIEELRETIENSRFPFTYGGKQSLSENAFHGDGGVSFRQQVNKMQEELSEIRKSNLQIDNILRPSQEFDPKEVEKIILKNQIQMFEQIFGQNQNLKKLSDYQNTNIQNYLDWRSQYEHIFQNDTIKEEDEKPLFDDIHWPKYESIKDKEDQLSQAKSLKKVPFWKIYALNQHQNNSDLHRNFKNQKVSQGGSSNGHVSLAKEFSEMGMFNVDRRSTKYKQQDALAVREYLKEQRDVMSEKKVNKQIALEINQNSLNLGSIEEQQINNDSNKIELFGHSQIITARISNQDKSIDTYQKQELILKRQGDEISQKQELNVADFEEGQDNIQEEQEDNEVKSQVNIDESFDEGEFQLIMKKILLHPQFVSQDEFNEKIFKLQEIFQDQELKYENKLIDLQQFIESKYNHNKINETIQSFREQLEVMGRDLKFIRNNEHNHELVTRISKTESNMNYFKNDLQQQIYKLKEFDEQLYLKQIETGEQFDLEIIKIKRERSDLHLAQDKNQKDFQNLRQEDSKLQEQIMNLACLMTNLIEVNIVETTIGSQFDPYIMPQGGVFKMPTINMNGQLFALNHLWNAIKVMIESSWNQMISKQPFNQIQSKSNLMEFNINLVSRLSELCAEYQRSEELKLKQQEILARGLPKEILRIKETYDGKQIKSTRKVEIGESSRDVLNLTADNNDLADYGVIDLPINVKRGNHNKIQNQSLLKKYNNNKSQSPKNLSRAKILESKEKLILMPEINPNRKSRNMLYASANEQLNQSISPIEMKNKLSIEQIGQRDLSNIRSTHIQQPSRQYNSTLMNFNNNLNLGNLELPKQKIPIKASKILEKATNAYSSIHSYTNQHQQSLPKSVSKMNRQFERNLSKEEDSLMLIPINQFNPTSNLLHQNQLQIHDRNERNIQQKTNQISSMRKFNRGVQ</sequence>
<evidence type="ECO:0000313" key="3">
    <source>
        <dbReference type="Proteomes" id="UP000039865"/>
    </source>
</evidence>
<dbReference type="Proteomes" id="UP000039865">
    <property type="component" value="Unassembled WGS sequence"/>
</dbReference>
<organism evidence="2 3">
    <name type="scientific">Stylonychia lemnae</name>
    <name type="common">Ciliate</name>
    <dbReference type="NCBI Taxonomy" id="5949"/>
    <lineage>
        <taxon>Eukaryota</taxon>
        <taxon>Sar</taxon>
        <taxon>Alveolata</taxon>
        <taxon>Ciliophora</taxon>
        <taxon>Intramacronucleata</taxon>
        <taxon>Spirotrichea</taxon>
        <taxon>Stichotrichia</taxon>
        <taxon>Sporadotrichida</taxon>
        <taxon>Oxytrichidae</taxon>
        <taxon>Stylonychinae</taxon>
        <taxon>Stylonychia</taxon>
    </lineage>
</organism>
<name>A0A078ANP6_STYLE</name>
<evidence type="ECO:0000313" key="2">
    <source>
        <dbReference type="EMBL" id="CDW82927.1"/>
    </source>
</evidence>
<dbReference type="EMBL" id="CCKQ01011372">
    <property type="protein sequence ID" value="CDW82927.1"/>
    <property type="molecule type" value="Genomic_DNA"/>
</dbReference>
<gene>
    <name evidence="2" type="primary">Contig1225.g1339</name>
    <name evidence="2" type="ORF">STYLEM_11964</name>
</gene>
<feature type="region of interest" description="Disordered" evidence="1">
    <location>
        <begin position="1"/>
        <end position="20"/>
    </location>
</feature>
<proteinExistence type="predicted"/>
<feature type="compositionally biased region" description="Polar residues" evidence="1">
    <location>
        <begin position="7"/>
        <end position="20"/>
    </location>
</feature>
<keyword evidence="3" id="KW-1185">Reference proteome</keyword>
<dbReference type="OrthoDB" id="10680403at2759"/>
<dbReference type="AlphaFoldDB" id="A0A078ANP6"/>
<protein>
    <submittedName>
        <fullName evidence="2">Uncharacterized protein</fullName>
    </submittedName>
</protein>
<reference evidence="2 3" key="1">
    <citation type="submission" date="2014-06" db="EMBL/GenBank/DDBJ databases">
        <authorList>
            <person name="Swart Estienne"/>
        </authorList>
    </citation>
    <scope>NUCLEOTIDE SEQUENCE [LARGE SCALE GENOMIC DNA]</scope>
    <source>
        <strain evidence="2 3">130c</strain>
    </source>
</reference>
<dbReference type="InParanoid" id="A0A078ANP6"/>
<accession>A0A078ANP6</accession>